<dbReference type="EMBL" id="JANPWB010000004">
    <property type="protein sequence ID" value="KAJ1193943.1"/>
    <property type="molecule type" value="Genomic_DNA"/>
</dbReference>
<dbReference type="Proteomes" id="UP001066276">
    <property type="component" value="Chromosome 2_2"/>
</dbReference>
<comment type="caution">
    <text evidence="2">The sequence shown here is derived from an EMBL/GenBank/DDBJ whole genome shotgun (WGS) entry which is preliminary data.</text>
</comment>
<keyword evidence="3" id="KW-1185">Reference proteome</keyword>
<proteinExistence type="predicted"/>
<feature type="region of interest" description="Disordered" evidence="1">
    <location>
        <begin position="106"/>
        <end position="125"/>
    </location>
</feature>
<protein>
    <submittedName>
        <fullName evidence="2">Uncharacterized protein</fullName>
    </submittedName>
</protein>
<accession>A0AAV7V1Z2</accession>
<dbReference type="AlphaFoldDB" id="A0AAV7V1Z2"/>
<evidence type="ECO:0000313" key="2">
    <source>
        <dbReference type="EMBL" id="KAJ1193943.1"/>
    </source>
</evidence>
<gene>
    <name evidence="2" type="ORF">NDU88_003238</name>
</gene>
<evidence type="ECO:0000256" key="1">
    <source>
        <dbReference type="SAM" id="MobiDB-lite"/>
    </source>
</evidence>
<name>A0AAV7V1Z2_PLEWA</name>
<evidence type="ECO:0000313" key="3">
    <source>
        <dbReference type="Proteomes" id="UP001066276"/>
    </source>
</evidence>
<reference evidence="2" key="1">
    <citation type="journal article" date="2022" name="bioRxiv">
        <title>Sequencing and chromosome-scale assembly of the giantPleurodeles waltlgenome.</title>
        <authorList>
            <person name="Brown T."/>
            <person name="Elewa A."/>
            <person name="Iarovenko S."/>
            <person name="Subramanian E."/>
            <person name="Araus A.J."/>
            <person name="Petzold A."/>
            <person name="Susuki M."/>
            <person name="Suzuki K.-i.T."/>
            <person name="Hayashi T."/>
            <person name="Toyoda A."/>
            <person name="Oliveira C."/>
            <person name="Osipova E."/>
            <person name="Leigh N.D."/>
            <person name="Simon A."/>
            <person name="Yun M.H."/>
        </authorList>
    </citation>
    <scope>NUCLEOTIDE SEQUENCE</scope>
    <source>
        <strain evidence="2">20211129_DDA</strain>
        <tissue evidence="2">Liver</tissue>
    </source>
</reference>
<organism evidence="2 3">
    <name type="scientific">Pleurodeles waltl</name>
    <name type="common">Iberian ribbed newt</name>
    <dbReference type="NCBI Taxonomy" id="8319"/>
    <lineage>
        <taxon>Eukaryota</taxon>
        <taxon>Metazoa</taxon>
        <taxon>Chordata</taxon>
        <taxon>Craniata</taxon>
        <taxon>Vertebrata</taxon>
        <taxon>Euteleostomi</taxon>
        <taxon>Amphibia</taxon>
        <taxon>Batrachia</taxon>
        <taxon>Caudata</taxon>
        <taxon>Salamandroidea</taxon>
        <taxon>Salamandridae</taxon>
        <taxon>Pleurodelinae</taxon>
        <taxon>Pleurodeles</taxon>
    </lineage>
</organism>
<sequence length="140" mass="16065">MRLPLPGRGDASLWLLESALQGVGEVKGRAPWVAWFEIIFGNLEQTRDMHFVLTFPFRSTGHLKENLPFGQFLRLRRNCSEILDYKKQAKNLALKLEDDVLFISGQDQQQRGSQEEHSQESNQDQGYLHTEVLDLPLSVV</sequence>